<sequence>MRARPDLAQIDRLAVGTATQRFAVEVDIDPAGNRKGHDQRRRSEVIGAQIGMDARFEVAVTREHRGGDELVLGNRLVERRVEVAGVADTGRAAVTGEREAELGERRQEASLVQIIGDHPRAGSQRGLDVRLHAQAFVDGLLRQQSGGDHHCRIAGIGA</sequence>
<evidence type="ECO:0000313" key="2">
    <source>
        <dbReference type="Proteomes" id="UP000019812"/>
    </source>
</evidence>
<gene>
    <name evidence="1" type="ORF">CAPSK01_003466</name>
</gene>
<dbReference type="AntiFam" id="ANF00214">
    <property type="entry name" value="Shadow ORF (opposite aco-1)"/>
</dbReference>
<protein>
    <submittedName>
        <fullName evidence="1">Uncharacterized protein</fullName>
    </submittedName>
</protein>
<accession>A0A084XXA9</accession>
<dbReference type="EMBL" id="JDSS02000032">
    <property type="protein sequence ID" value="KFB67103.1"/>
    <property type="molecule type" value="Genomic_DNA"/>
</dbReference>
<reference evidence="1 2" key="1">
    <citation type="submission" date="2014-07" db="EMBL/GenBank/DDBJ databases">
        <title>Expanding our view of genomic diversity in Candidatus Accumulibacter clades.</title>
        <authorList>
            <person name="Skennerton C.T."/>
            <person name="Barr J.J."/>
            <person name="Slater F.R."/>
            <person name="Bond P.L."/>
            <person name="Tyson G.W."/>
        </authorList>
    </citation>
    <scope>NUCLEOTIDE SEQUENCE [LARGE SCALE GENOMIC DNA]</scope>
    <source>
        <strain evidence="2">SK-01</strain>
    </source>
</reference>
<proteinExistence type="predicted"/>
<dbReference type="Proteomes" id="UP000019812">
    <property type="component" value="Unassembled WGS sequence"/>
</dbReference>
<name>A0A084XXA9_9PROT</name>
<dbReference type="AlphaFoldDB" id="A0A084XXA9"/>
<organism evidence="1 2">
    <name type="scientific">Candidatus Accumulibacter vicinus</name>
    <dbReference type="NCBI Taxonomy" id="2954382"/>
    <lineage>
        <taxon>Bacteria</taxon>
        <taxon>Pseudomonadati</taxon>
        <taxon>Pseudomonadota</taxon>
        <taxon>Betaproteobacteria</taxon>
        <taxon>Candidatus Accumulibacter</taxon>
    </lineage>
</organism>
<comment type="caution">
    <text evidence="1">The sequence shown here is derived from an EMBL/GenBank/DDBJ whole genome shotgun (WGS) entry which is preliminary data.</text>
</comment>
<evidence type="ECO:0000313" key="1">
    <source>
        <dbReference type="EMBL" id="KFB67103.1"/>
    </source>
</evidence>